<gene>
    <name evidence="1" type="ORF">IDJ77_08700</name>
</gene>
<evidence type="ECO:0000313" key="2">
    <source>
        <dbReference type="Proteomes" id="UP000606600"/>
    </source>
</evidence>
<reference evidence="1 2" key="1">
    <citation type="submission" date="2020-09" db="EMBL/GenBank/DDBJ databases">
        <title>Novel species of Mucilaginibacter isolated from a glacier on the Tibetan Plateau.</title>
        <authorList>
            <person name="Liu Q."/>
            <person name="Xin Y.-H."/>
        </authorList>
    </citation>
    <scope>NUCLEOTIDE SEQUENCE [LARGE SCALE GENOMIC DNA]</scope>
    <source>
        <strain evidence="1 2">ZT4R22</strain>
    </source>
</reference>
<dbReference type="EMBL" id="JACWMY010000004">
    <property type="protein sequence ID" value="MBD1363884.1"/>
    <property type="molecule type" value="Genomic_DNA"/>
</dbReference>
<dbReference type="RefSeq" id="WP_191188559.1">
    <property type="nucleotide sequence ID" value="NZ_JACWMY010000004.1"/>
</dbReference>
<comment type="caution">
    <text evidence="1">The sequence shown here is derived from an EMBL/GenBank/DDBJ whole genome shotgun (WGS) entry which is preliminary data.</text>
</comment>
<protein>
    <submittedName>
        <fullName evidence="1">Uncharacterized protein</fullName>
    </submittedName>
</protein>
<name>A0ABR7WNJ0_9SPHI</name>
<proteinExistence type="predicted"/>
<organism evidence="1 2">
    <name type="scientific">Mucilaginibacter pankratovii</name>
    <dbReference type="NCBI Taxonomy" id="2772110"/>
    <lineage>
        <taxon>Bacteria</taxon>
        <taxon>Pseudomonadati</taxon>
        <taxon>Bacteroidota</taxon>
        <taxon>Sphingobacteriia</taxon>
        <taxon>Sphingobacteriales</taxon>
        <taxon>Sphingobacteriaceae</taxon>
        <taxon>Mucilaginibacter</taxon>
    </lineage>
</organism>
<evidence type="ECO:0000313" key="1">
    <source>
        <dbReference type="EMBL" id="MBD1363884.1"/>
    </source>
</evidence>
<sequence>MEKNPKIAPYYVRLASYRFKAIFLGKTKPVDAEIIQSMQRVLTLNQRDPNQMARLVDSVVLIKVGQRQVWMPIQRNLLPQLHKEVSKGQKITLYCAFLNEHTTKNQLFNNFLISEFVTE</sequence>
<keyword evidence="2" id="KW-1185">Reference proteome</keyword>
<dbReference type="Proteomes" id="UP000606600">
    <property type="component" value="Unassembled WGS sequence"/>
</dbReference>
<accession>A0ABR7WNJ0</accession>